<reference evidence="1" key="2">
    <citation type="submission" date="2025-09" db="UniProtKB">
        <authorList>
            <consortium name="Ensembl"/>
        </authorList>
    </citation>
    <scope>IDENTIFICATION</scope>
</reference>
<sequence>MIIFIIVSRDIVLKHLSVSLDPRSWQSCADSGQLSFEGIRRFKEESVICFLIIIIFSSKNQKLFPIVEAMQKHFSDTIFFLFVAMHHIMSTGKGCLSYKDKYECVTFS</sequence>
<evidence type="ECO:0000313" key="1">
    <source>
        <dbReference type="Ensembl" id="ENSOTSP00005064189.2"/>
    </source>
</evidence>
<keyword evidence="2" id="KW-1185">Reference proteome</keyword>
<dbReference type="Proteomes" id="UP000694402">
    <property type="component" value="Unassembled WGS sequence"/>
</dbReference>
<reference evidence="1" key="1">
    <citation type="submission" date="2025-08" db="UniProtKB">
        <authorList>
            <consortium name="Ensembl"/>
        </authorList>
    </citation>
    <scope>IDENTIFICATION</scope>
</reference>
<organism evidence="1 2">
    <name type="scientific">Oncorhynchus tshawytscha</name>
    <name type="common">Chinook salmon</name>
    <name type="synonym">Salmo tshawytscha</name>
    <dbReference type="NCBI Taxonomy" id="74940"/>
    <lineage>
        <taxon>Eukaryota</taxon>
        <taxon>Metazoa</taxon>
        <taxon>Chordata</taxon>
        <taxon>Craniata</taxon>
        <taxon>Vertebrata</taxon>
        <taxon>Euteleostomi</taxon>
        <taxon>Actinopterygii</taxon>
        <taxon>Neopterygii</taxon>
        <taxon>Teleostei</taxon>
        <taxon>Protacanthopterygii</taxon>
        <taxon>Salmoniformes</taxon>
        <taxon>Salmonidae</taxon>
        <taxon>Salmoninae</taxon>
        <taxon>Oncorhynchus</taxon>
    </lineage>
</organism>
<gene>
    <name evidence="1" type="primary">HSPB11</name>
</gene>
<dbReference type="Ensembl" id="ENSOTST00005069773.2">
    <property type="protein sequence ID" value="ENSOTSP00005064189.2"/>
    <property type="gene ID" value="ENSOTSG00005030687.2"/>
</dbReference>
<protein>
    <submittedName>
        <fullName evidence="1">Uncharacterized protein</fullName>
    </submittedName>
</protein>
<dbReference type="GeneTree" id="ENSGT01120000272775"/>
<dbReference type="AlphaFoldDB" id="A0A8C8HMI6"/>
<proteinExistence type="predicted"/>
<accession>A0A8C8HMI6</accession>
<evidence type="ECO:0000313" key="2">
    <source>
        <dbReference type="Proteomes" id="UP000694402"/>
    </source>
</evidence>
<name>A0A8C8HMI6_ONCTS</name>